<evidence type="ECO:0000313" key="7">
    <source>
        <dbReference type="Proteomes" id="UP000046392"/>
    </source>
</evidence>
<sequence length="205" mass="23195">MKITLNKCQFGQNCAHYLGFVIDFEGIHPNPAKVKAISDKTDPKNEKELKSFLGAVSYFRKHIDNFSAIAEPLYRVINHFQWSDDQKKAFHKMKDALINAAVLAPPDHTIPYTIFTDASFQGLGAALTQKSKPIAFASRSLKPAEKNYPIIKLEALGLVYALKQFRPYIYGKHTTVVTDRHGIRPWSTLENGSTPDQFLRVDPKF</sequence>
<dbReference type="GO" id="GO:0004519">
    <property type="term" value="F:endonuclease activity"/>
    <property type="evidence" value="ECO:0007669"/>
    <property type="project" value="UniProtKB-KW"/>
</dbReference>
<dbReference type="GO" id="GO:0003964">
    <property type="term" value="F:RNA-directed DNA polymerase activity"/>
    <property type="evidence" value="ECO:0007669"/>
    <property type="project" value="UniProtKB-KW"/>
</dbReference>
<keyword evidence="2" id="KW-0540">Nuclease</keyword>
<evidence type="ECO:0000256" key="5">
    <source>
        <dbReference type="ARBA" id="ARBA00023268"/>
    </source>
</evidence>
<dbReference type="PANTHER" id="PTHR37984:SF5">
    <property type="entry name" value="PROTEIN NYNRIN-LIKE"/>
    <property type="match status" value="1"/>
</dbReference>
<evidence type="ECO:0000256" key="1">
    <source>
        <dbReference type="ARBA" id="ARBA00012493"/>
    </source>
</evidence>
<evidence type="ECO:0000256" key="4">
    <source>
        <dbReference type="ARBA" id="ARBA00022918"/>
    </source>
</evidence>
<dbReference type="Gene3D" id="3.30.70.270">
    <property type="match status" value="1"/>
</dbReference>
<dbReference type="InterPro" id="IPR050951">
    <property type="entry name" value="Retrovirus_Pol_polyprotein"/>
</dbReference>
<evidence type="ECO:0000259" key="6">
    <source>
        <dbReference type="Pfam" id="PF17919"/>
    </source>
</evidence>
<name>A0A0N5CDV3_STREA</name>
<keyword evidence="4" id="KW-0548">Nucleotidyltransferase</keyword>
<evidence type="ECO:0000256" key="3">
    <source>
        <dbReference type="ARBA" id="ARBA00022759"/>
    </source>
</evidence>
<dbReference type="WBParaSite" id="SPAL_0001604400.1">
    <property type="protein sequence ID" value="SPAL_0001604400.1"/>
    <property type="gene ID" value="SPAL_0001604400"/>
</dbReference>
<dbReference type="InterPro" id="IPR041577">
    <property type="entry name" value="RT_RNaseH_2"/>
</dbReference>
<evidence type="ECO:0000256" key="2">
    <source>
        <dbReference type="ARBA" id="ARBA00022722"/>
    </source>
</evidence>
<dbReference type="AlphaFoldDB" id="A0A0N5CDV3"/>
<dbReference type="Pfam" id="PF17919">
    <property type="entry name" value="RT_RNaseH_2"/>
    <property type="match status" value="1"/>
</dbReference>
<dbReference type="Proteomes" id="UP000046392">
    <property type="component" value="Unplaced"/>
</dbReference>
<dbReference type="InterPro" id="IPR043128">
    <property type="entry name" value="Rev_trsase/Diguanyl_cyclase"/>
</dbReference>
<feature type="domain" description="Reverse transcriptase/retrotransposon-derived protein RNase H-like" evidence="6">
    <location>
        <begin position="82"/>
        <end position="176"/>
    </location>
</feature>
<reference evidence="8" key="1">
    <citation type="submission" date="2017-02" db="UniProtKB">
        <authorList>
            <consortium name="WormBaseParasite"/>
        </authorList>
    </citation>
    <scope>IDENTIFICATION</scope>
</reference>
<protein>
    <recommendedName>
        <fullName evidence="1">RNA-directed DNA polymerase</fullName>
        <ecNumber evidence="1">2.7.7.49</ecNumber>
    </recommendedName>
</protein>
<keyword evidence="3" id="KW-0255">Endonuclease</keyword>
<dbReference type="FunFam" id="3.10.20.370:FF:000001">
    <property type="entry name" value="Retrovirus-related Pol polyprotein from transposon 17.6-like protein"/>
    <property type="match status" value="1"/>
</dbReference>
<evidence type="ECO:0000313" key="8">
    <source>
        <dbReference type="WBParaSite" id="SPAL_0001604400.1"/>
    </source>
</evidence>
<keyword evidence="3" id="KW-0378">Hydrolase</keyword>
<dbReference type="FunFam" id="3.30.70.270:FF:000020">
    <property type="entry name" value="Transposon Tf2-6 polyprotein-like Protein"/>
    <property type="match status" value="1"/>
</dbReference>
<dbReference type="CDD" id="cd09274">
    <property type="entry name" value="RNase_HI_RT_Ty3"/>
    <property type="match status" value="1"/>
</dbReference>
<dbReference type="PANTHER" id="PTHR37984">
    <property type="entry name" value="PROTEIN CBG26694"/>
    <property type="match status" value="1"/>
</dbReference>
<dbReference type="InterPro" id="IPR043502">
    <property type="entry name" value="DNA/RNA_pol_sf"/>
</dbReference>
<accession>A0A0N5CDV3</accession>
<dbReference type="SUPFAM" id="SSF56672">
    <property type="entry name" value="DNA/RNA polymerases"/>
    <property type="match status" value="1"/>
</dbReference>
<organism evidence="7 8">
    <name type="scientific">Strongyloides papillosus</name>
    <name type="common">Intestinal threadworm</name>
    <dbReference type="NCBI Taxonomy" id="174720"/>
    <lineage>
        <taxon>Eukaryota</taxon>
        <taxon>Metazoa</taxon>
        <taxon>Ecdysozoa</taxon>
        <taxon>Nematoda</taxon>
        <taxon>Chromadorea</taxon>
        <taxon>Rhabditida</taxon>
        <taxon>Tylenchina</taxon>
        <taxon>Panagrolaimomorpha</taxon>
        <taxon>Strongyloidoidea</taxon>
        <taxon>Strongyloididae</taxon>
        <taxon>Strongyloides</taxon>
    </lineage>
</organism>
<keyword evidence="4" id="KW-0808">Transferase</keyword>
<dbReference type="STRING" id="174720.A0A0N5CDV3"/>
<keyword evidence="4" id="KW-0695">RNA-directed DNA polymerase</keyword>
<proteinExistence type="predicted"/>
<keyword evidence="7" id="KW-1185">Reference proteome</keyword>
<dbReference type="EC" id="2.7.7.49" evidence="1"/>
<keyword evidence="5" id="KW-0511">Multifunctional enzyme</keyword>